<reference evidence="9" key="1">
    <citation type="submission" date="2017-03" db="EMBL/GenBank/DDBJ databases">
        <title>Full genome sequence of a non-lethal Shewanella isolate that potentiates virulence of Vibio parahaemolyticus causing acute hepatopancreatic necrosis disease (AHPND) in shrimp.</title>
        <authorList>
            <person name="Prachumwat A."/>
            <person name="Sritunyalucksana K."/>
        </authorList>
    </citation>
    <scope>NUCLEOTIDE SEQUENCE [LARGE SCALE GENOMIC DNA]</scope>
    <source>
        <strain evidence="9">TH2012</strain>
    </source>
</reference>
<comment type="similarity">
    <text evidence="3">Belongs to the methyl-accepting chemotaxis (MCP) protein family.</text>
</comment>
<keyword evidence="5" id="KW-0472">Membrane</keyword>
<keyword evidence="9" id="KW-1185">Reference proteome</keyword>
<accession>A0ABM7DC24</accession>
<dbReference type="EMBL" id="CP020373">
    <property type="protein sequence ID" value="AZQ11266.1"/>
    <property type="molecule type" value="Genomic_DNA"/>
</dbReference>
<feature type="domain" description="Methyl-accepting transducer" evidence="6">
    <location>
        <begin position="294"/>
        <end position="537"/>
    </location>
</feature>
<feature type="transmembrane region" description="Helical" evidence="5">
    <location>
        <begin position="217"/>
        <end position="239"/>
    </location>
</feature>
<dbReference type="SMART" id="SM00283">
    <property type="entry name" value="MA"/>
    <property type="match status" value="1"/>
</dbReference>
<dbReference type="PANTHER" id="PTHR32089:SF112">
    <property type="entry name" value="LYSOZYME-LIKE PROTEIN-RELATED"/>
    <property type="match status" value="1"/>
</dbReference>
<keyword evidence="2 4" id="KW-0807">Transducer</keyword>
<keyword evidence="5" id="KW-1133">Transmembrane helix</keyword>
<evidence type="ECO:0000256" key="2">
    <source>
        <dbReference type="ARBA" id="ARBA00023224"/>
    </source>
</evidence>
<keyword evidence="5" id="KW-0812">Transmembrane</keyword>
<dbReference type="Pfam" id="PF00672">
    <property type="entry name" value="HAMP"/>
    <property type="match status" value="1"/>
</dbReference>
<sequence length="588" mass="64601">MTIKRQLYKYLTLVVTALVILMSMLFTLNRVFFGQESELLSLLDEHHSYISMLQAELAIYQGEPVELEAYQGEQTELKGYSQALAKLGKAVAELGFMDKGQSGAARAAGRQMEQAVATNPGALNLVLYARRYEKDYLSRHREEDWQLWQQAMTALDALPAELAPVIGQYRTAASQIHQLLTDISWHNSHGDGLAGVRDTLRRDVEERHREFSLQVKWLDWGIGLALAVLTLACTFGIYFRIIPALRRLKALYLAQQSLAEHPGSLALRLPDEGKDEIAALYRAFNQLVAGTEISVSQLSELSEKLSSEASRAQWAIDSQSQLIGDYAAGQSQLEQGADQLSQLMQGVCEASEQQAGHGQQAHASCNTVKNHLNELGQSQQNLIATMDNVDNELSALSQSVSNINRVLDLIVNIANQTNLLALNAAIEAARAGEAGRGFSVVADEVRSLSGRTAQATTEIREFAEALILRAGNSTSEMTEGKAMLARNHEYSKEANRQLALLATAMEAMTANGEHQRQLASDAARECRQIGERIAELSQRSQLLARDAGDNLSISADLNQYASLLLQLSRNLLGHSPQTQTASPDIELF</sequence>
<dbReference type="PROSITE" id="PS50111">
    <property type="entry name" value="CHEMOTAXIS_TRANSDUC_2"/>
    <property type="match status" value="1"/>
</dbReference>
<dbReference type="Pfam" id="PF00015">
    <property type="entry name" value="MCPsignal"/>
    <property type="match status" value="1"/>
</dbReference>
<evidence type="ECO:0000256" key="1">
    <source>
        <dbReference type="ARBA" id="ARBA00004370"/>
    </source>
</evidence>
<protein>
    <submittedName>
        <fullName evidence="8">Methyl-accepting chemotaxis protein PctB</fullName>
    </submittedName>
</protein>
<comment type="subcellular location">
    <subcellularLocation>
        <location evidence="1">Membrane</location>
    </subcellularLocation>
</comment>
<evidence type="ECO:0000313" key="8">
    <source>
        <dbReference type="EMBL" id="AZQ11266.1"/>
    </source>
</evidence>
<dbReference type="InterPro" id="IPR003660">
    <property type="entry name" value="HAMP_dom"/>
</dbReference>
<gene>
    <name evidence="8" type="primary">pctB_3</name>
    <name evidence="8" type="ORF">STH12_02180</name>
</gene>
<evidence type="ECO:0000313" key="9">
    <source>
        <dbReference type="Proteomes" id="UP000278437"/>
    </source>
</evidence>
<dbReference type="Proteomes" id="UP000278437">
    <property type="component" value="Chromosome"/>
</dbReference>
<proteinExistence type="inferred from homology"/>
<name>A0ABM7DC24_9GAMM</name>
<feature type="domain" description="HAMP" evidence="7">
    <location>
        <begin position="263"/>
        <end position="296"/>
    </location>
</feature>
<dbReference type="InterPro" id="IPR004090">
    <property type="entry name" value="Chemotax_Me-accpt_rcpt"/>
</dbReference>
<dbReference type="PANTHER" id="PTHR32089">
    <property type="entry name" value="METHYL-ACCEPTING CHEMOTAXIS PROTEIN MCPB"/>
    <property type="match status" value="1"/>
</dbReference>
<evidence type="ECO:0000256" key="5">
    <source>
        <dbReference type="SAM" id="Phobius"/>
    </source>
</evidence>
<dbReference type="InterPro" id="IPR004089">
    <property type="entry name" value="MCPsignal_dom"/>
</dbReference>
<feature type="transmembrane region" description="Helical" evidence="5">
    <location>
        <begin position="7"/>
        <end position="28"/>
    </location>
</feature>
<dbReference type="CDD" id="cd06225">
    <property type="entry name" value="HAMP"/>
    <property type="match status" value="1"/>
</dbReference>
<dbReference type="SUPFAM" id="SSF58104">
    <property type="entry name" value="Methyl-accepting chemotaxis protein (MCP) signaling domain"/>
    <property type="match status" value="1"/>
</dbReference>
<dbReference type="PROSITE" id="PS50885">
    <property type="entry name" value="HAMP"/>
    <property type="match status" value="1"/>
</dbReference>
<evidence type="ECO:0000259" key="7">
    <source>
        <dbReference type="PROSITE" id="PS50885"/>
    </source>
</evidence>
<organism evidence="8 9">
    <name type="scientific">Shewanella khirikhana</name>
    <dbReference type="NCBI Taxonomy" id="1965282"/>
    <lineage>
        <taxon>Bacteria</taxon>
        <taxon>Pseudomonadati</taxon>
        <taxon>Pseudomonadota</taxon>
        <taxon>Gammaproteobacteria</taxon>
        <taxon>Alteromonadales</taxon>
        <taxon>Shewanellaceae</taxon>
        <taxon>Shewanella</taxon>
    </lineage>
</organism>
<dbReference type="RefSeq" id="WP_126167563.1">
    <property type="nucleotide sequence ID" value="NZ_CP020373.1"/>
</dbReference>
<dbReference type="PRINTS" id="PR00260">
    <property type="entry name" value="CHEMTRNSDUCR"/>
</dbReference>
<dbReference type="Gene3D" id="1.10.287.950">
    <property type="entry name" value="Methyl-accepting chemotaxis protein"/>
    <property type="match status" value="1"/>
</dbReference>
<evidence type="ECO:0000256" key="4">
    <source>
        <dbReference type="PROSITE-ProRule" id="PRU00284"/>
    </source>
</evidence>
<evidence type="ECO:0000259" key="6">
    <source>
        <dbReference type="PROSITE" id="PS50111"/>
    </source>
</evidence>
<evidence type="ECO:0000256" key="3">
    <source>
        <dbReference type="ARBA" id="ARBA00029447"/>
    </source>
</evidence>